<dbReference type="VEuPathDB" id="PlasmoDB:PfCD01_130078400"/>
<feature type="compositionally biased region" description="Basic and acidic residues" evidence="2">
    <location>
        <begin position="946"/>
        <end position="962"/>
    </location>
</feature>
<dbReference type="VEuPathDB" id="PlasmoDB:PfGA01_010005600"/>
<feature type="domain" description="Duffy-antigen binding" evidence="5">
    <location>
        <begin position="648"/>
        <end position="827"/>
    </location>
</feature>
<feature type="compositionally biased region" description="Low complexity" evidence="2">
    <location>
        <begin position="1606"/>
        <end position="1620"/>
    </location>
</feature>
<evidence type="ECO:0000259" key="7">
    <source>
        <dbReference type="Pfam" id="PF21807"/>
    </source>
</evidence>
<keyword evidence="1" id="KW-0175">Coiled coil</keyword>
<feature type="compositionally biased region" description="Basic and acidic residues" evidence="2">
    <location>
        <begin position="1329"/>
        <end position="1348"/>
    </location>
</feature>
<dbReference type="Pfam" id="PF18562">
    <property type="entry name" value="CIDR1_gamma"/>
    <property type="match status" value="1"/>
</dbReference>
<dbReference type="VEuPathDB" id="PlasmoDB:PfNF166_090005000"/>
<feature type="compositionally biased region" description="Basic and acidic residues" evidence="2">
    <location>
        <begin position="2278"/>
        <end position="2291"/>
    </location>
</feature>
<dbReference type="FunFam" id="1.20.58.830:FF:000002">
    <property type="entry name" value="Erythrocyte membrane protein 1, PfEMP1"/>
    <property type="match status" value="1"/>
</dbReference>
<dbReference type="Pfam" id="PF22672">
    <property type="entry name" value="DBL_C"/>
    <property type="match status" value="2"/>
</dbReference>
<feature type="region of interest" description="Disordered" evidence="2">
    <location>
        <begin position="1604"/>
        <end position="1624"/>
    </location>
</feature>
<dbReference type="Pfam" id="PF21807">
    <property type="entry name" value="PfEMP1_CIDRalpha1_dom"/>
    <property type="match status" value="1"/>
</dbReference>
<feature type="coiled-coil region" evidence="1">
    <location>
        <begin position="837"/>
        <end position="888"/>
    </location>
</feature>
<dbReference type="VEuPathDB" id="PlasmoDB:PfGN01_140085400"/>
<keyword evidence="3" id="KW-0472">Membrane</keyword>
<feature type="region of interest" description="Disordered" evidence="2">
    <location>
        <begin position="1373"/>
        <end position="1504"/>
    </location>
</feature>
<feature type="compositionally biased region" description="Pro residues" evidence="2">
    <location>
        <begin position="1407"/>
        <end position="1418"/>
    </location>
</feature>
<dbReference type="VEuPathDB" id="PlasmoDB:PfML01_030030000"/>
<accession>A0A191VZ61</accession>
<dbReference type="VEuPathDB" id="PlasmoDB:PfTG01_000023000"/>
<evidence type="ECO:0000256" key="3">
    <source>
        <dbReference type="SAM" id="Phobius"/>
    </source>
</evidence>
<dbReference type="InterPro" id="IPR016641">
    <property type="entry name" value="EGD2/NACA0like"/>
</dbReference>
<feature type="compositionally biased region" description="Acidic residues" evidence="2">
    <location>
        <begin position="2333"/>
        <end position="2357"/>
    </location>
</feature>
<dbReference type="GO" id="GO:0046789">
    <property type="term" value="F:host cell surface receptor binding"/>
    <property type="evidence" value="ECO:0007669"/>
    <property type="project" value="InterPro"/>
</dbReference>
<dbReference type="VEuPathDB" id="PlasmoDB:PfSD01_020005700"/>
<dbReference type="VEuPathDB" id="PlasmoDB:PfML01_000021800"/>
<feature type="region of interest" description="Disordered" evidence="2">
    <location>
        <begin position="1329"/>
        <end position="1351"/>
    </location>
</feature>
<feature type="domain" description="Duffy-antigen binding" evidence="5">
    <location>
        <begin position="1085"/>
        <end position="1265"/>
    </location>
</feature>
<dbReference type="SUPFAM" id="SSF140924">
    <property type="entry name" value="Duffy binding domain-like"/>
    <property type="match status" value="6"/>
</dbReference>
<feature type="compositionally biased region" description="Pro residues" evidence="2">
    <location>
        <begin position="1442"/>
        <end position="1462"/>
    </location>
</feature>
<dbReference type="InterPro" id="IPR004258">
    <property type="entry name" value="DBL"/>
</dbReference>
<feature type="region of interest" description="Disordered" evidence="2">
    <location>
        <begin position="2243"/>
        <end position="2398"/>
    </location>
</feature>
<feature type="compositionally biased region" description="Basic and acidic residues" evidence="2">
    <location>
        <begin position="2316"/>
        <end position="2332"/>
    </location>
</feature>
<name>A0A191VZ61_PLAFA</name>
<dbReference type="InterPro" id="IPR054595">
    <property type="entry name" value="DBL_C"/>
</dbReference>
<evidence type="ECO:0000256" key="1">
    <source>
        <dbReference type="SAM" id="Coils"/>
    </source>
</evidence>
<feature type="compositionally biased region" description="Polar residues" evidence="2">
    <location>
        <begin position="2375"/>
        <end position="2385"/>
    </location>
</feature>
<evidence type="ECO:0000259" key="8">
    <source>
        <dbReference type="Pfam" id="PF22672"/>
    </source>
</evidence>
<dbReference type="VEuPathDB" id="PlasmoDB:PfSN01_060022500"/>
<proteinExistence type="predicted"/>
<evidence type="ECO:0000259" key="4">
    <source>
        <dbReference type="Pfam" id="PF03011"/>
    </source>
</evidence>
<protein>
    <submittedName>
        <fullName evidence="9">Erythrocyte membrane protein 1</fullName>
    </submittedName>
</protein>
<dbReference type="Gene3D" id="1.20.58.1930">
    <property type="match status" value="2"/>
</dbReference>
<dbReference type="InterPro" id="IPR042202">
    <property type="entry name" value="Duffy-ag-bd_sf"/>
</dbReference>
<feature type="region of interest" description="Disordered" evidence="2">
    <location>
        <begin position="1509"/>
        <end position="1528"/>
    </location>
</feature>
<dbReference type="VEuPathDB" id="PlasmoDB:PfGN01_130079200"/>
<dbReference type="InterPro" id="IPR049158">
    <property type="entry name" value="PfEMP1_CIDRalpha1_dom"/>
</dbReference>
<evidence type="ECO:0000259" key="6">
    <source>
        <dbReference type="Pfam" id="PF18562"/>
    </source>
</evidence>
<keyword evidence="3" id="KW-1133">Transmembrane helix</keyword>
<dbReference type="InterPro" id="IPR008602">
    <property type="entry name" value="Duffy-antigen-binding"/>
</dbReference>
<dbReference type="VEuPathDB" id="PlasmoDB:PfKH01_010021400"/>
<feature type="compositionally biased region" description="Low complexity" evidence="2">
    <location>
        <begin position="2292"/>
        <end position="2304"/>
    </location>
</feature>
<dbReference type="Gene3D" id="1.20.58.830">
    <property type="match status" value="4"/>
</dbReference>
<feature type="non-terminal residue" evidence="9">
    <location>
        <position position="1"/>
    </location>
</feature>
<feature type="compositionally biased region" description="Basic and acidic residues" evidence="2">
    <location>
        <begin position="1426"/>
        <end position="1436"/>
    </location>
</feature>
<feature type="domain" description="Duffy-antigen binding" evidence="5">
    <location>
        <begin position="1"/>
        <end position="112"/>
    </location>
</feature>
<feature type="compositionally biased region" description="Basic and acidic residues" evidence="2">
    <location>
        <begin position="1373"/>
        <end position="1385"/>
    </location>
</feature>
<dbReference type="VEuPathDB" id="PlasmoDB:PfTG01_030005600"/>
<dbReference type="FunFam" id="1.20.58.1930:FF:000002">
    <property type="entry name" value="Erythrocyte membrane protein 1, PfEMP1"/>
    <property type="match status" value="1"/>
</dbReference>
<feature type="domain" description="Duffy-binding-like" evidence="4">
    <location>
        <begin position="2094"/>
        <end position="2245"/>
    </location>
</feature>
<dbReference type="EMBL" id="KX154876">
    <property type="protein sequence ID" value="ANJ20996.1"/>
    <property type="molecule type" value="Genomic_DNA"/>
</dbReference>
<dbReference type="FunFam" id="1.20.58.830:FF:000005">
    <property type="entry name" value="Erythrocyte membrane protein 1, PfEMP1"/>
    <property type="match status" value="1"/>
</dbReference>
<feature type="compositionally biased region" description="Acidic residues" evidence="2">
    <location>
        <begin position="1478"/>
        <end position="1495"/>
    </location>
</feature>
<feature type="coiled-coil region" evidence="1">
    <location>
        <begin position="1910"/>
        <end position="1940"/>
    </location>
</feature>
<feature type="domain" description="Duffy-binding-like" evidence="4">
    <location>
        <begin position="382"/>
        <end position="525"/>
    </location>
</feature>
<reference evidence="9" key="1">
    <citation type="journal article" date="2016" name="EMBO Mol. Med.">
        <title>Plasmodium falciparum var genes expressed in children with severe malaria encode CIDRalpha1 domains.</title>
        <authorList>
            <person name="Jespersen J.S."/>
            <person name="Wang C.W."/>
            <person name="Mkumbaye S.I."/>
            <person name="Minja D.T."/>
            <person name="Petersen B."/>
            <person name="Turner L."/>
            <person name="Petersen J.E."/>
            <person name="Lusingu J.P."/>
            <person name="Theander T.G."/>
            <person name="Lavstsen T."/>
        </authorList>
    </citation>
    <scope>NUCLEOTIDE SEQUENCE</scope>
    <source>
        <strain evidence="9">1919-3</strain>
    </source>
</reference>
<feature type="domain" description="PfEMP1 CIDRalpha1" evidence="7">
    <location>
        <begin position="314"/>
        <end position="370"/>
    </location>
</feature>
<dbReference type="InterPro" id="IPR041480">
    <property type="entry name" value="CIDR1_gamma"/>
</dbReference>
<feature type="transmembrane region" description="Helical" evidence="3">
    <location>
        <begin position="2403"/>
        <end position="2425"/>
    </location>
</feature>
<dbReference type="PANTHER" id="PTHR21713">
    <property type="entry name" value="NASCENT POLYPEPTIDE ASSOCIATED COMPLEX ALPHA SUBUNIT-RELATED"/>
    <property type="match status" value="1"/>
</dbReference>
<feature type="region of interest" description="Disordered" evidence="2">
    <location>
        <begin position="938"/>
        <end position="972"/>
    </location>
</feature>
<feature type="domain" description="Duffy-binding-like" evidence="8">
    <location>
        <begin position="116"/>
        <end position="272"/>
    </location>
</feature>
<feature type="domain" description="Duffy-antigen binding" evidence="5">
    <location>
        <begin position="1583"/>
        <end position="1784"/>
    </location>
</feature>
<dbReference type="VEuPathDB" id="PlasmoDB:PfIT_100044000"/>
<keyword evidence="3" id="KW-0812">Transmembrane</keyword>
<gene>
    <name evidence="9" type="primary">var</name>
</gene>
<feature type="non-terminal residue" evidence="9">
    <location>
        <position position="2426"/>
    </location>
</feature>
<dbReference type="GO" id="GO:0005854">
    <property type="term" value="C:nascent polypeptide-associated complex"/>
    <property type="evidence" value="ECO:0007669"/>
    <property type="project" value="InterPro"/>
</dbReference>
<feature type="domain" description="Duffy-binding-like" evidence="8">
    <location>
        <begin position="1845"/>
        <end position="1990"/>
    </location>
</feature>
<feature type="domain" description="Cysteine-rich interdomain region 1 gamma" evidence="6">
    <location>
        <begin position="2026"/>
        <end position="2077"/>
    </location>
</feature>
<organism evidence="9">
    <name type="scientific">Plasmodium falciparum</name>
    <name type="common">malaria parasite P. falciparum</name>
    <dbReference type="NCBI Taxonomy" id="5833"/>
    <lineage>
        <taxon>Eukaryota</taxon>
        <taxon>Sar</taxon>
        <taxon>Alveolata</taxon>
        <taxon>Apicomplexa</taxon>
        <taxon>Aconoidasida</taxon>
        <taxon>Haemosporida</taxon>
        <taxon>Plasmodiidae</taxon>
        <taxon>Plasmodium</taxon>
        <taxon>Plasmodium (Laverania)</taxon>
    </lineage>
</organism>
<dbReference type="VEuPathDB" id="PlasmoDB:PfGB4_040005800"/>
<dbReference type="VEuPathDB" id="PlasmoDB:PfDd2_070035700"/>
<dbReference type="GO" id="GO:0016020">
    <property type="term" value="C:membrane"/>
    <property type="evidence" value="ECO:0007669"/>
    <property type="project" value="InterPro"/>
</dbReference>
<dbReference type="Gene3D" id="1.20.1310.20">
    <property type="entry name" value="Duffy-antigen binding domain"/>
    <property type="match status" value="4"/>
</dbReference>
<sequence length="2426" mass="281525">DIIRGKDLYLGKKMNQKKNTKKKLQGNLEKIFTKIIKNDKTLNNLSNGQVREAWWALNRNDVWKAITCNAPYDANYYRKYSDKSMDFTSQGQCGHTEGTVPTNLDYVPQFLRWFDEWADDFCRIKKIKLELAKDTCRNDKERKYCSYNGYDCKNTIWRKRIFQWDNKCTDCSAKCKLYEHWLGNQREAFRKQKEKYEKEIQTYLSEENKPGSNIKNEYYKQFYEKLKNNEYETANEFIKLLNEGRYCKEKLPGEEVINFINIGEKGTFYRSEYCQPCPECGVECTGGTCKPKDKDNDCEHDEEYDIPNDVQPIDITVLYSGNEQSDITKKLKDFCNISTKYEGKNYENWQCYYKNKNKNKCKMEQNSKKDKDKPKITKLLNFFEFWVTYLLKDTILWNDKFKTCMNNTNITDCNDGCNKHCVCFDKWVKKKEEEWNSIKKLFKNEQKMPNEYYLNIKNHFQGYFFHVMDKLNQDEAKWKELTEELRKKIDSSKEKSGTKDSQDAIKVLLEYLKEKSTICKDNNTNEACEDSKKETQNPCVNNSEGSKIATVKQIAQYFKRQAYEEARTRGLHKLKGKAHEGIYKQGGGAKDFKYRLCKISRKYSNRNPRQSQGPYYGKGTGNGIHTRFVVGTVWEKDKTNMREGHGDVIMPPRRRHMCTSNLENLNTNSTGLKNRKYASHSLLGDVLLAAKYEANKIIRMYKEKNNLKGQKELTDPKHQTTICRAIRYSFADLGDIIKGTDLWKGNSGEQKTQRNLQRIFGKIKEELPKDIKGKYTDPHAISNLRKDWWEANRHQVWKAMKCKTNGVDITCDSDHTPLDDYIPQRLRWMTEWAEWYCKMQSQEYEKLKKDCQECKEKDAGCWKGESVCEKCKAACDAYKKEIEKWEKQWKTVSAIYQILYAKARIVASNGGPGYYNTEVQKEDRSVYDFLYELHLQNGGKKGPPPDTHRVTHDSARVKRDATDDTTPTVYSTPEGYIHQEAYLDDCKIQNVFCDKKNGGAEENKNYTFKNPPKEYDEACKCKDNIPKPPAKKEEKKEDDACEIVKEVLSKTPNQKGGIDHCNPKDQGAPYPGWNCTHKVIKGEEGACMPPRRIKLCVINLQYLSEKATETELREAFIQCAAIETHFLWKYYKITNTKADDNLKEGKIPEDFKRQMFYTFGDYRDLCLGKSIGNDVNPVNQKIDTIFKKNEKPDSIEERVNWWKNHGPDIWRGMLCALSFDTDKKEFIKDIHDNNLSEQLTKNEEYKYSTISPTLEDFASRPQFLRWFTEWGEHFCREHKVEKGKLIEACPEDTCNGGDDKKEACKKACENYKKWLKDWKENYKTQSEKFDADKKNKKYEKDPAAKEADTASSARAYLEKELQKLCDNGECKCMKEPSKEPKKSPDINDMPASLDETPSTYKDRCECQPPPLPPPPAPARPRAAGNSEHDYRGRSEGGGRGPARPPPPPVPARPPTPPPPPKPAVEGLGRILQPRNPQEQEEDEEDDDQETTEETDVVPATTEVVEETVAEVTEKSVEAPKEGSPKETTTTLDVCPIVKTALENRENLQDACNLKYVKGKNYGWKCVPTTSGDQKATSGDKGSICVPPRRRRLYVGKLEQWATNTVETQTSETSSQSGKESSQSDKLREAFIQSAAIETFFSWHEFKMDRKPPPKDDASGLNPFIAEALVQEQEDLSQDKKAQEDLESGTIPEEFLRQMFYTLGDYRDICVDNVPSGIDTVSGKDTMEKIKKAIEQSGSKPSVTQNSVKNPESWWNKHGPDIWKGMVCALTYKENGREKPQVDEEVQKAFFGDNNKVNPGTTSGKYKEKYKYDIVKLEDESVAKTNDDTKLENFVERPPYFRYLEEWGQNFCKKRTEMLGKIKHECRNSDREGKRYCSGDGYDCTDKNRRNNDIYANLDCLGCEKECRNYKQWIKNKKNEFEKQKSEYKEEHEKLKKISNNHHYKKFYEKIEKYSSVDDFLESLYHCKDVQDNKDKKNEINFKNLESTFGSLEYCKACPVYGVDCNTNRGCIPISHKDKNTAEGEPTVINILINDSAIKDVDEQLKPCSDKYSFFKALKEQKWECQKKNRVPQCKLTNVIKTIEDYDKEMEFNVFFQRWLRYFVEDYNKLKNKIHPCIKKEDGTEHKCITGCKKNCECVRTWLDIKGKEWSQIKSLYQSYSKISEQTIAYNVKSFFEEGSFINDANKAQDVVEDKDQKKRDELWGCTGANVKYGEEAQCKNGNFITNLIDKLKIKIATCKTQHDEKKGLCDPFPPVEDSPPEDTSPEDAQKPAFCPEDYTAKEKEEKPEVSKPEQVPEQPESQPEPTEESNETTDPGEPKEEEKENQEEKDKGDEEDEAEEEEEEEEEDDEEEEETDDEIHKDDSDSETEDEDQNKAVTDSLSHSESQPERLPRQFPSPELKNAMLISTILWMVGIGFAAFTYFFLK</sequence>
<evidence type="ECO:0000256" key="2">
    <source>
        <dbReference type="SAM" id="MobiDB-lite"/>
    </source>
</evidence>
<feature type="compositionally biased region" description="Basic and acidic residues" evidence="2">
    <location>
        <begin position="1511"/>
        <end position="1524"/>
    </location>
</feature>
<evidence type="ECO:0000259" key="5">
    <source>
        <dbReference type="Pfam" id="PF05424"/>
    </source>
</evidence>
<evidence type="ECO:0000313" key="9">
    <source>
        <dbReference type="EMBL" id="ANJ20996.1"/>
    </source>
</evidence>
<dbReference type="VEuPathDB" id="PlasmoDB:PfSN01_080037400"/>
<dbReference type="VEuPathDB" id="PlasmoDB:PfNF54_040031200"/>
<dbReference type="Pfam" id="PF05424">
    <property type="entry name" value="Duffy_binding"/>
    <property type="match status" value="4"/>
</dbReference>
<dbReference type="Pfam" id="PF03011">
    <property type="entry name" value="PFEMP"/>
    <property type="match status" value="2"/>
</dbReference>
<dbReference type="VEuPathDB" id="PlasmoDB:PF3D7_0425800"/>